<name>A0A6M4INC6_9BACT</name>
<organism evidence="1 2">
    <name type="scientific">Gemmatimonas groenlandica</name>
    <dbReference type="NCBI Taxonomy" id="2732249"/>
    <lineage>
        <taxon>Bacteria</taxon>
        <taxon>Pseudomonadati</taxon>
        <taxon>Gemmatimonadota</taxon>
        <taxon>Gemmatimonadia</taxon>
        <taxon>Gemmatimonadales</taxon>
        <taxon>Gemmatimonadaceae</taxon>
        <taxon>Gemmatimonas</taxon>
    </lineage>
</organism>
<reference evidence="1 2" key="1">
    <citation type="submission" date="2020-05" db="EMBL/GenBank/DDBJ databases">
        <title>Complete genome sequence of Gemmatimonas greenlandica TET16.</title>
        <authorList>
            <person name="Zeng Y."/>
        </authorList>
    </citation>
    <scope>NUCLEOTIDE SEQUENCE [LARGE SCALE GENOMIC DNA]</scope>
    <source>
        <strain evidence="1 2">TET16</strain>
    </source>
</reference>
<evidence type="ECO:0000313" key="1">
    <source>
        <dbReference type="EMBL" id="QJR36203.1"/>
    </source>
</evidence>
<dbReference type="EMBL" id="CP053085">
    <property type="protein sequence ID" value="QJR36203.1"/>
    <property type="molecule type" value="Genomic_DNA"/>
</dbReference>
<dbReference type="Proteomes" id="UP000500938">
    <property type="component" value="Chromosome"/>
</dbReference>
<dbReference type="Gene3D" id="3.10.180.10">
    <property type="entry name" value="2,3-Dihydroxybiphenyl 1,2-Dioxygenase, domain 1"/>
    <property type="match status" value="1"/>
</dbReference>
<protein>
    <recommendedName>
        <fullName evidence="3">VOC domain-containing protein</fullName>
    </recommendedName>
</protein>
<dbReference type="Pfam" id="PF13669">
    <property type="entry name" value="Glyoxalase_4"/>
    <property type="match status" value="1"/>
</dbReference>
<accession>A0A6M4INC6</accession>
<dbReference type="InterPro" id="IPR029068">
    <property type="entry name" value="Glyas_Bleomycin-R_OHBP_Dase"/>
</dbReference>
<dbReference type="SUPFAM" id="SSF54593">
    <property type="entry name" value="Glyoxalase/Bleomycin resistance protein/Dihydroxybiphenyl dioxygenase"/>
    <property type="match status" value="1"/>
</dbReference>
<dbReference type="KEGG" id="ggr:HKW67_12135"/>
<dbReference type="RefSeq" id="WP_171225638.1">
    <property type="nucleotide sequence ID" value="NZ_CP053085.1"/>
</dbReference>
<sequence>MRLHHVGWVTKSTKVASDRFAREGMTALGHPVPDPVQRVIVQFFVDPVGLIWETVSPLEDVGSSPLSSRLARGGGLDHVCFELDEDDGSLEEVLSRQVDGGGTVVCAPVHAAAFRRRIAFVVHRSGRLLEFVEPRAQSDPY</sequence>
<proteinExistence type="predicted"/>
<dbReference type="AlphaFoldDB" id="A0A6M4INC6"/>
<evidence type="ECO:0000313" key="2">
    <source>
        <dbReference type="Proteomes" id="UP000500938"/>
    </source>
</evidence>
<evidence type="ECO:0008006" key="3">
    <source>
        <dbReference type="Google" id="ProtNLM"/>
    </source>
</evidence>
<gene>
    <name evidence="1" type="ORF">HKW67_12135</name>
</gene>
<keyword evidence="2" id="KW-1185">Reference proteome</keyword>